<evidence type="ECO:0000256" key="1">
    <source>
        <dbReference type="ARBA" id="ARBA00003502"/>
    </source>
</evidence>
<dbReference type="InterPro" id="IPR050950">
    <property type="entry name" value="HTH-type_LysR_regulators"/>
</dbReference>
<reference evidence="7 8" key="1">
    <citation type="submission" date="2016-11" db="EMBL/GenBank/DDBJ databases">
        <title>Complete Genome Sequence of Bradyrhizobium sp. strain J5, an isolated from soybean nodule in Hokkaido.</title>
        <authorList>
            <person name="Kanehara K."/>
        </authorList>
    </citation>
    <scope>NUCLEOTIDE SEQUENCE [LARGE SCALE GENOMIC DNA]</scope>
    <source>
        <strain evidence="7 8">J5</strain>
    </source>
</reference>
<dbReference type="GO" id="GO:0005829">
    <property type="term" value="C:cytosol"/>
    <property type="evidence" value="ECO:0007669"/>
    <property type="project" value="TreeGrafter"/>
</dbReference>
<dbReference type="SUPFAM" id="SSF46785">
    <property type="entry name" value="Winged helix' DNA-binding domain"/>
    <property type="match status" value="1"/>
</dbReference>
<feature type="domain" description="HTH lysR-type" evidence="6">
    <location>
        <begin position="1"/>
        <end position="58"/>
    </location>
</feature>
<protein>
    <submittedName>
        <fullName evidence="7">Transcriptional regulator</fullName>
    </submittedName>
</protein>
<comment type="function">
    <text evidence="1">NodD regulates the expression of the nodABCFE genes which encode other nodulation proteins. NodD is also a negative regulator of its own expression. Binds flavonoids as inducers.</text>
</comment>
<dbReference type="Gene3D" id="3.40.190.290">
    <property type="match status" value="1"/>
</dbReference>
<dbReference type="Pfam" id="PF03466">
    <property type="entry name" value="LysR_substrate"/>
    <property type="match status" value="1"/>
</dbReference>
<dbReference type="FunFam" id="1.10.10.10:FF:000001">
    <property type="entry name" value="LysR family transcriptional regulator"/>
    <property type="match status" value="1"/>
</dbReference>
<dbReference type="Gene3D" id="1.10.10.10">
    <property type="entry name" value="Winged helix-like DNA-binding domain superfamily/Winged helix DNA-binding domain"/>
    <property type="match status" value="1"/>
</dbReference>
<comment type="similarity">
    <text evidence="2">Belongs to the LysR transcriptional regulatory family.</text>
</comment>
<accession>A0A1L3F9J7</accession>
<evidence type="ECO:0000256" key="4">
    <source>
        <dbReference type="ARBA" id="ARBA00023125"/>
    </source>
</evidence>
<keyword evidence="3" id="KW-0805">Transcription regulation</keyword>
<dbReference type="SUPFAM" id="SSF53850">
    <property type="entry name" value="Periplasmic binding protein-like II"/>
    <property type="match status" value="1"/>
</dbReference>
<proteinExistence type="inferred from homology"/>
<organism evidence="7 8">
    <name type="scientific">Bradyrhizobium japonicum</name>
    <dbReference type="NCBI Taxonomy" id="375"/>
    <lineage>
        <taxon>Bacteria</taxon>
        <taxon>Pseudomonadati</taxon>
        <taxon>Pseudomonadota</taxon>
        <taxon>Alphaproteobacteria</taxon>
        <taxon>Hyphomicrobiales</taxon>
        <taxon>Nitrobacteraceae</taxon>
        <taxon>Bradyrhizobium</taxon>
    </lineage>
</organism>
<dbReference type="InterPro" id="IPR000847">
    <property type="entry name" value="LysR_HTH_N"/>
</dbReference>
<dbReference type="Pfam" id="PF00126">
    <property type="entry name" value="HTH_1"/>
    <property type="match status" value="1"/>
</dbReference>
<dbReference type="PRINTS" id="PR00039">
    <property type="entry name" value="HTHLYSR"/>
</dbReference>
<dbReference type="EMBL" id="CP017637">
    <property type="protein sequence ID" value="APG09977.1"/>
    <property type="molecule type" value="Genomic_DNA"/>
</dbReference>
<dbReference type="Proteomes" id="UP000181962">
    <property type="component" value="Chromosome"/>
</dbReference>
<dbReference type="InterPro" id="IPR036390">
    <property type="entry name" value="WH_DNA-bd_sf"/>
</dbReference>
<evidence type="ECO:0000256" key="5">
    <source>
        <dbReference type="ARBA" id="ARBA00023163"/>
    </source>
</evidence>
<dbReference type="AlphaFoldDB" id="A0A1L3F9J7"/>
<evidence type="ECO:0000256" key="3">
    <source>
        <dbReference type="ARBA" id="ARBA00023015"/>
    </source>
</evidence>
<name>A0A1L3F9J7_BRAJP</name>
<dbReference type="PANTHER" id="PTHR30419">
    <property type="entry name" value="HTH-TYPE TRANSCRIPTIONAL REGULATOR YBHD"/>
    <property type="match status" value="1"/>
</dbReference>
<evidence type="ECO:0000256" key="2">
    <source>
        <dbReference type="ARBA" id="ARBA00009437"/>
    </source>
</evidence>
<dbReference type="GO" id="GO:0003677">
    <property type="term" value="F:DNA binding"/>
    <property type="evidence" value="ECO:0007669"/>
    <property type="project" value="UniProtKB-KW"/>
</dbReference>
<evidence type="ECO:0000259" key="6">
    <source>
        <dbReference type="PROSITE" id="PS50931"/>
    </source>
</evidence>
<dbReference type="GO" id="GO:0003700">
    <property type="term" value="F:DNA-binding transcription factor activity"/>
    <property type="evidence" value="ECO:0007669"/>
    <property type="project" value="InterPro"/>
</dbReference>
<evidence type="ECO:0000313" key="7">
    <source>
        <dbReference type="EMBL" id="APG09977.1"/>
    </source>
</evidence>
<dbReference type="RefSeq" id="WP_071911227.1">
    <property type="nucleotide sequence ID" value="NZ_CP017637.1"/>
</dbReference>
<sequence>MDIRGLRYFVHVARAGSFSRAATELHIAQPALSRQIKKLEDELGTQLLLRHGRGVTITDAGAVLLTDAEHVIDRLAQTLDVLKKGHQSFAGQVTIGVPPTSGLLIVPRVVAALRERWPHATLAIREGISSFLEEWLVDRRIDVAVLHNPSPLGGIHMTPVLKERMVLACAPHHPAASKRGIRLQDIAQIPLILPSLPHSNRRLIEGAATRHNIRLKLALEVDSIPLIKAMVKSGDGATIQTLAGVAAEAARGELVTRAIERPPLTSTIWIAMPHEAHASWLTLEVARLLKACIAQLVTEKAWVGARLVEATSQE</sequence>
<evidence type="ECO:0000313" key="8">
    <source>
        <dbReference type="Proteomes" id="UP000181962"/>
    </source>
</evidence>
<keyword evidence="4" id="KW-0238">DNA-binding</keyword>
<gene>
    <name evidence="7" type="ORF">BKD09_16755</name>
</gene>
<dbReference type="OrthoDB" id="8479357at2"/>
<dbReference type="InterPro" id="IPR005119">
    <property type="entry name" value="LysR_subst-bd"/>
</dbReference>
<dbReference type="PANTHER" id="PTHR30419:SF8">
    <property type="entry name" value="NITROGEN ASSIMILATION TRANSCRIPTIONAL ACTIVATOR-RELATED"/>
    <property type="match status" value="1"/>
</dbReference>
<keyword evidence="5" id="KW-0804">Transcription</keyword>
<dbReference type="InterPro" id="IPR036388">
    <property type="entry name" value="WH-like_DNA-bd_sf"/>
</dbReference>
<dbReference type="PROSITE" id="PS50931">
    <property type="entry name" value="HTH_LYSR"/>
    <property type="match status" value="1"/>
</dbReference>